<dbReference type="Gene3D" id="3.30.2350.10">
    <property type="entry name" value="Pseudouridine synthase"/>
    <property type="match status" value="2"/>
</dbReference>
<name>A0ABN7V5M7_GIGMA</name>
<comment type="catalytic activity">
    <reaction evidence="1">
        <text>a uridine in mRNA = a pseudouridine in mRNA</text>
        <dbReference type="Rhea" id="RHEA:56644"/>
        <dbReference type="Rhea" id="RHEA-COMP:14658"/>
        <dbReference type="Rhea" id="RHEA-COMP:14659"/>
        <dbReference type="ChEBI" id="CHEBI:65314"/>
        <dbReference type="ChEBI" id="CHEBI:65315"/>
    </reaction>
</comment>
<proteinExistence type="inferred from homology"/>
<accession>A0ABN7V5M7</accession>
<evidence type="ECO:0000256" key="4">
    <source>
        <dbReference type="ARBA" id="ARBA00022694"/>
    </source>
</evidence>
<organism evidence="7 8">
    <name type="scientific">Gigaspora margarita</name>
    <dbReference type="NCBI Taxonomy" id="4874"/>
    <lineage>
        <taxon>Eukaryota</taxon>
        <taxon>Fungi</taxon>
        <taxon>Fungi incertae sedis</taxon>
        <taxon>Mucoromycota</taxon>
        <taxon>Glomeromycotina</taxon>
        <taxon>Glomeromycetes</taxon>
        <taxon>Diversisporales</taxon>
        <taxon>Gigasporaceae</taxon>
        <taxon>Gigaspora</taxon>
    </lineage>
</organism>
<protein>
    <recommendedName>
        <fullName evidence="3">tRNA pseudouridine(55) synthase</fullName>
        <ecNumber evidence="3">5.4.99.25</ecNumber>
    </recommendedName>
</protein>
<gene>
    <name evidence="7" type="ORF">GMARGA_LOCUS14678</name>
</gene>
<evidence type="ECO:0000256" key="3">
    <source>
        <dbReference type="ARBA" id="ARBA00012787"/>
    </source>
</evidence>
<dbReference type="PANTHER" id="PTHR13767:SF2">
    <property type="entry name" value="PSEUDOURIDYLATE SYNTHASE TRUB1"/>
    <property type="match status" value="1"/>
</dbReference>
<evidence type="ECO:0000313" key="7">
    <source>
        <dbReference type="EMBL" id="CAG8734096.1"/>
    </source>
</evidence>
<keyword evidence="4" id="KW-0819">tRNA processing</keyword>
<feature type="domain" description="Pseudouridine synthase II N-terminal" evidence="6">
    <location>
        <begin position="62"/>
        <end position="134"/>
    </location>
</feature>
<dbReference type="InterPro" id="IPR020103">
    <property type="entry name" value="PsdUridine_synth_cat_dom_sf"/>
</dbReference>
<comment type="caution">
    <text evidence="7">The sequence shown here is derived from an EMBL/GenBank/DDBJ whole genome shotgun (WGS) entry which is preliminary data.</text>
</comment>
<dbReference type="EC" id="5.4.99.25" evidence="3"/>
<dbReference type="PANTHER" id="PTHR13767">
    <property type="entry name" value="TRNA-PSEUDOURIDINE SYNTHASE"/>
    <property type="match status" value="1"/>
</dbReference>
<evidence type="ECO:0000259" key="6">
    <source>
        <dbReference type="Pfam" id="PF01509"/>
    </source>
</evidence>
<reference evidence="7 8" key="1">
    <citation type="submission" date="2021-06" db="EMBL/GenBank/DDBJ databases">
        <authorList>
            <person name="Kallberg Y."/>
            <person name="Tangrot J."/>
            <person name="Rosling A."/>
        </authorList>
    </citation>
    <scope>NUCLEOTIDE SEQUENCE [LARGE SCALE GENOMIC DNA]</scope>
    <source>
        <strain evidence="7 8">120-4 pot B 10/14</strain>
    </source>
</reference>
<evidence type="ECO:0000256" key="2">
    <source>
        <dbReference type="ARBA" id="ARBA00008999"/>
    </source>
</evidence>
<dbReference type="InterPro" id="IPR014780">
    <property type="entry name" value="tRNA_psdUridine_synth_TruB"/>
</dbReference>
<comment type="similarity">
    <text evidence="2">Belongs to the pseudouridine synthase TruB family.</text>
</comment>
<sequence>MPKKEPIHGLFAVNKPSGKAIKQVLQHINHTFRLHAERTRPEMTRRQVVSLGTCFTQAKFWSSGVCVIGVNQGCRYLKSQDKMNERYHATGILGFSTNTKDIGGEVVDTASSSHITRQQILSILPTFQGKIYQEEFKIPETQPIVGPPFVKDFAFLSKRQKKKIINQKYRTPPTTPTTPRVEIQSPKTIYSVKLLEFTRVHKYKPPILINTLKPTDVLNFDFDHSQTSEISKTSKTSEISEKDMLNTLKFPDEPTPISISLNNLINLLGKSDNHPIFKIDVECSSDAPIGRLIDDIGHKLGSVAFLTELERVKQGDFELYKDTLEWEELERFDNIYNALNDWIRKVRNKELELG</sequence>
<dbReference type="Proteomes" id="UP000789901">
    <property type="component" value="Unassembled WGS sequence"/>
</dbReference>
<dbReference type="InterPro" id="IPR002501">
    <property type="entry name" value="PsdUridine_synth_N"/>
</dbReference>
<keyword evidence="5" id="KW-0413">Isomerase</keyword>
<keyword evidence="8" id="KW-1185">Reference proteome</keyword>
<dbReference type="SUPFAM" id="SSF55120">
    <property type="entry name" value="Pseudouridine synthase"/>
    <property type="match status" value="1"/>
</dbReference>
<evidence type="ECO:0000256" key="5">
    <source>
        <dbReference type="ARBA" id="ARBA00023235"/>
    </source>
</evidence>
<dbReference type="EMBL" id="CAJVQB010009828">
    <property type="protein sequence ID" value="CAG8734096.1"/>
    <property type="molecule type" value="Genomic_DNA"/>
</dbReference>
<dbReference type="Pfam" id="PF01509">
    <property type="entry name" value="TruB_N"/>
    <property type="match status" value="1"/>
</dbReference>
<evidence type="ECO:0000313" key="8">
    <source>
        <dbReference type="Proteomes" id="UP000789901"/>
    </source>
</evidence>
<evidence type="ECO:0000256" key="1">
    <source>
        <dbReference type="ARBA" id="ARBA00001166"/>
    </source>
</evidence>